<accession>A0A844CHG5</accession>
<comment type="caution">
    <text evidence="3">The sequence shown here is derived from an EMBL/GenBank/DDBJ whole genome shotgun (WGS) entry which is preliminary data.</text>
</comment>
<dbReference type="Pfam" id="PF03704">
    <property type="entry name" value="BTAD"/>
    <property type="match status" value="1"/>
</dbReference>
<dbReference type="InterPro" id="IPR019734">
    <property type="entry name" value="TPR_rpt"/>
</dbReference>
<dbReference type="PROSITE" id="PS50005">
    <property type="entry name" value="TPR"/>
    <property type="match status" value="1"/>
</dbReference>
<name>A0A844CHG5_9RHOB</name>
<protein>
    <submittedName>
        <fullName evidence="3">Tetratricopeptide repeat protein</fullName>
    </submittedName>
</protein>
<gene>
    <name evidence="3" type="ORF">FDP25_01350</name>
</gene>
<evidence type="ECO:0000256" key="1">
    <source>
        <dbReference type="PROSITE-ProRule" id="PRU00339"/>
    </source>
</evidence>
<dbReference type="SMART" id="SM00028">
    <property type="entry name" value="TPR"/>
    <property type="match status" value="3"/>
</dbReference>
<feature type="repeat" description="TPR" evidence="1">
    <location>
        <begin position="479"/>
        <end position="512"/>
    </location>
</feature>
<dbReference type="Proteomes" id="UP000564704">
    <property type="component" value="Unassembled WGS sequence"/>
</dbReference>
<dbReference type="PANTHER" id="PTHR35807">
    <property type="entry name" value="TRANSCRIPTIONAL REGULATOR REDD-RELATED"/>
    <property type="match status" value="1"/>
</dbReference>
<feature type="domain" description="Bacterial transcriptional activator" evidence="2">
    <location>
        <begin position="113"/>
        <end position="236"/>
    </location>
</feature>
<evidence type="ECO:0000313" key="4">
    <source>
        <dbReference type="Proteomes" id="UP000564704"/>
    </source>
</evidence>
<proteinExistence type="predicted"/>
<organism evidence="3 4">
    <name type="scientific">Roseovarius bejariae</name>
    <dbReference type="NCBI Taxonomy" id="2576383"/>
    <lineage>
        <taxon>Bacteria</taxon>
        <taxon>Pseudomonadati</taxon>
        <taxon>Pseudomonadota</taxon>
        <taxon>Alphaproteobacteria</taxon>
        <taxon>Rhodobacterales</taxon>
        <taxon>Roseobacteraceae</taxon>
        <taxon>Roseovarius</taxon>
    </lineage>
</organism>
<dbReference type="AlphaFoldDB" id="A0A844CHG5"/>
<evidence type="ECO:0000259" key="2">
    <source>
        <dbReference type="SMART" id="SM01043"/>
    </source>
</evidence>
<dbReference type="InterPro" id="IPR011990">
    <property type="entry name" value="TPR-like_helical_dom_sf"/>
</dbReference>
<dbReference type="InterPro" id="IPR051677">
    <property type="entry name" value="AfsR-DnrI-RedD_regulator"/>
</dbReference>
<dbReference type="Gene3D" id="1.25.40.10">
    <property type="entry name" value="Tetratricopeptide repeat domain"/>
    <property type="match status" value="2"/>
</dbReference>
<sequence>MLGRTSDDHTSLLLRLWDRPQVFDAEGATVRFPTRKALALFVYLARAGENGAARGHLSELFWPGKPDRDARQALRGTLHEMRSAIRSSTNEIVRQSRDRISLNPEAITTEFKCGDGRAAQTGGDFLVGLEIDTPNFDQWCAQERAWLREAAVARAVASMEAVLREGRFAAALGAAEQIMVLDPLSELGCRGAMRALSGLGRRADALRHYASFCNALSEDLGAKPEAATERLADHIRRADERLPPATLIRPDKPSIVVMPFSDLTGGDKAHLVDGLAADVRTALARDRTLFVVAGDSADTYRDSMLGAAEIAGELGVRYLLQGRVRLDEERLRLDVELVDGPRNTVVWSERYDRARGSMLSVQDEAVSQIVAALRGYKGIVQRNEARIAKAKSETDLDAHDHLMRGMMLKEKFLKDEMRAARGHFEKALELSPNSAPAHGWLAWTWFFEVYLGWADDPAEALARTEQSARRSVQLDPDLDFAHWARGAAFLVAGDNGAALDCFDRALELNPNNSDALANSAWPLMFEGRTEEAVARLERAMRLNPFYPDWYFWGLGMARYLQGSFRAACVVFSRMSQPNEQSKAFEIAALMRLGETDRVGAEIRALYDLAPDARVGDLVTPLGFRDQHISGALADTLRAAGLAG</sequence>
<reference evidence="3 4" key="1">
    <citation type="submission" date="2019-05" db="EMBL/GenBank/DDBJ databases">
        <title>Roseovarius bejariae sp. nov., a moderately halophylic bacterium isolated from a saline soil in Rambla Salada (Murcia).</title>
        <authorList>
            <person name="Castro D.J."/>
            <person name="Gomez-Altuve A."/>
            <person name="Reina J.C."/>
            <person name="Rodriguez M."/>
            <person name="Sampedro I."/>
            <person name="Llamas I."/>
            <person name="Martinez-Checa F."/>
        </authorList>
    </citation>
    <scope>NUCLEOTIDE SEQUENCE [LARGE SCALE GENOMIC DNA]</scope>
    <source>
        <strain evidence="3 4">A21</strain>
    </source>
</reference>
<dbReference type="Pfam" id="PF14559">
    <property type="entry name" value="TPR_19"/>
    <property type="match status" value="1"/>
</dbReference>
<dbReference type="InterPro" id="IPR005158">
    <property type="entry name" value="BTAD"/>
</dbReference>
<keyword evidence="1" id="KW-0802">TPR repeat</keyword>
<evidence type="ECO:0000313" key="3">
    <source>
        <dbReference type="EMBL" id="MRU14067.1"/>
    </source>
</evidence>
<dbReference type="EMBL" id="SZWE01000001">
    <property type="protein sequence ID" value="MRU14067.1"/>
    <property type="molecule type" value="Genomic_DNA"/>
</dbReference>
<dbReference type="OrthoDB" id="54411at2"/>
<dbReference type="SMART" id="SM01043">
    <property type="entry name" value="BTAD"/>
    <property type="match status" value="1"/>
</dbReference>
<dbReference type="Gene3D" id="3.40.50.10070">
    <property type="entry name" value="TolB, N-terminal domain"/>
    <property type="match status" value="1"/>
</dbReference>
<keyword evidence="4" id="KW-1185">Reference proteome</keyword>
<dbReference type="SUPFAM" id="SSF48452">
    <property type="entry name" value="TPR-like"/>
    <property type="match status" value="2"/>
</dbReference>